<dbReference type="EMBL" id="SRXU01000008">
    <property type="protein sequence ID" value="TGX39180.1"/>
    <property type="molecule type" value="Genomic_DNA"/>
</dbReference>
<reference evidence="1 2" key="1">
    <citation type="submission" date="2019-04" db="EMBL/GenBank/DDBJ databases">
        <title>Sphingomonas psychrotolerans sp. nov., isolated from soil in the Tianshan Mountains, Xinjiang, China.</title>
        <authorList>
            <person name="Luo Y."/>
            <person name="Sheng H."/>
        </authorList>
    </citation>
    <scope>NUCLEOTIDE SEQUENCE [LARGE SCALE GENOMIC DNA]</scope>
    <source>
        <strain evidence="1 2">KIS18-15</strain>
    </source>
</reference>
<evidence type="ECO:0000313" key="2">
    <source>
        <dbReference type="Proteomes" id="UP000309848"/>
    </source>
</evidence>
<comment type="caution">
    <text evidence="1">The sequence shown here is derived from an EMBL/GenBank/DDBJ whole genome shotgun (WGS) entry which is preliminary data.</text>
</comment>
<protein>
    <submittedName>
        <fullName evidence="1">Uncharacterized protein</fullName>
    </submittedName>
</protein>
<organism evidence="1 2">
    <name type="scientific">Sphingomonas naasensis</name>
    <dbReference type="NCBI Taxonomy" id="1344951"/>
    <lineage>
        <taxon>Bacteria</taxon>
        <taxon>Pseudomonadati</taxon>
        <taxon>Pseudomonadota</taxon>
        <taxon>Alphaproteobacteria</taxon>
        <taxon>Sphingomonadales</taxon>
        <taxon>Sphingomonadaceae</taxon>
        <taxon>Sphingomonas</taxon>
    </lineage>
</organism>
<keyword evidence="2" id="KW-1185">Reference proteome</keyword>
<dbReference type="Proteomes" id="UP000309848">
    <property type="component" value="Unassembled WGS sequence"/>
</dbReference>
<dbReference type="RefSeq" id="WP_135986797.1">
    <property type="nucleotide sequence ID" value="NZ_JAASQM010000001.1"/>
</dbReference>
<name>A0A4S1WCM7_9SPHN</name>
<gene>
    <name evidence="1" type="ORF">E5A74_16810</name>
</gene>
<dbReference type="OrthoDB" id="7349956at2"/>
<accession>A0A4S1WCM7</accession>
<proteinExistence type="predicted"/>
<evidence type="ECO:0000313" key="1">
    <source>
        <dbReference type="EMBL" id="TGX39180.1"/>
    </source>
</evidence>
<dbReference type="AlphaFoldDB" id="A0A4S1WCM7"/>
<sequence length="180" mass="19337">MAGEAGRSGLMGLGRLLPGIAAGATTIAAAPLDPVKTLAGRYSTHFENATVEGDKYWSDDVVEIVPVDARHAYFNLRLNFANGHSCGLSGIARAKGDALDYVAPAGSRVEGCHMTLSRNGRWLHLDDHDGSCQSTCGSRGGYGGEGQPWKSKRPITYLSRIRGSEEYRAALAEWRKEEAK</sequence>